<dbReference type="Gene3D" id="1.10.287.130">
    <property type="match status" value="1"/>
</dbReference>
<dbReference type="GO" id="GO:0005524">
    <property type="term" value="F:ATP binding"/>
    <property type="evidence" value="ECO:0007669"/>
    <property type="project" value="UniProtKB-KW"/>
</dbReference>
<evidence type="ECO:0000256" key="8">
    <source>
        <dbReference type="ARBA" id="ARBA00023012"/>
    </source>
</evidence>
<feature type="domain" description="Response regulatory" evidence="15">
    <location>
        <begin position="610"/>
        <end position="726"/>
    </location>
</feature>
<feature type="modified residue" description="4-aspartylphosphate" evidence="9">
    <location>
        <position position="661"/>
    </location>
</feature>
<dbReference type="InterPro" id="IPR000700">
    <property type="entry name" value="PAS-assoc_C"/>
</dbReference>
<dbReference type="InterPro" id="IPR003661">
    <property type="entry name" value="HisK_dim/P_dom"/>
</dbReference>
<proteinExistence type="predicted"/>
<comment type="catalytic activity">
    <reaction evidence="1">
        <text>ATP + protein L-histidine = ADP + protein N-phospho-L-histidine.</text>
        <dbReference type="EC" id="2.7.13.3"/>
    </reaction>
</comment>
<dbReference type="SMART" id="SM00388">
    <property type="entry name" value="HisKA"/>
    <property type="match status" value="1"/>
</dbReference>
<evidence type="ECO:0000313" key="19">
    <source>
        <dbReference type="Proteomes" id="UP000525298"/>
    </source>
</evidence>
<dbReference type="InterPro" id="IPR001610">
    <property type="entry name" value="PAC"/>
</dbReference>
<keyword evidence="19" id="KW-1185">Reference proteome</keyword>
<dbReference type="InterPro" id="IPR036890">
    <property type="entry name" value="HATPase_C_sf"/>
</dbReference>
<feature type="domain" description="PAC" evidence="17">
    <location>
        <begin position="291"/>
        <end position="343"/>
    </location>
</feature>
<keyword evidence="12" id="KW-1133">Transmembrane helix</keyword>
<dbReference type="PANTHER" id="PTHR43065">
    <property type="entry name" value="SENSOR HISTIDINE KINASE"/>
    <property type="match status" value="1"/>
</dbReference>
<dbReference type="InterPro" id="IPR005467">
    <property type="entry name" value="His_kinase_dom"/>
</dbReference>
<dbReference type="EMBL" id="JACDUS010000001">
    <property type="protein sequence ID" value="MBA2879865.1"/>
    <property type="molecule type" value="Genomic_DNA"/>
</dbReference>
<dbReference type="SMART" id="SM00091">
    <property type="entry name" value="PAS"/>
    <property type="match status" value="2"/>
</dbReference>
<keyword evidence="12" id="KW-0812">Transmembrane</keyword>
<dbReference type="RefSeq" id="WP_181549555.1">
    <property type="nucleotide sequence ID" value="NZ_JACDUS010000001.1"/>
</dbReference>
<protein>
    <recommendedName>
        <fullName evidence="2">histidine kinase</fullName>
        <ecNumber evidence="2">2.7.13.3</ecNumber>
    </recommendedName>
</protein>
<dbReference type="Pfam" id="PF00989">
    <property type="entry name" value="PAS"/>
    <property type="match status" value="1"/>
</dbReference>
<evidence type="ECO:0000259" key="17">
    <source>
        <dbReference type="PROSITE" id="PS50113"/>
    </source>
</evidence>
<dbReference type="SMART" id="SM00387">
    <property type="entry name" value="HATPase_c"/>
    <property type="match status" value="1"/>
</dbReference>
<feature type="signal peptide" evidence="13">
    <location>
        <begin position="1"/>
        <end position="25"/>
    </location>
</feature>
<dbReference type="InterPro" id="IPR004358">
    <property type="entry name" value="Sig_transdc_His_kin-like_C"/>
</dbReference>
<keyword evidence="7" id="KW-0067">ATP-binding</keyword>
<feature type="domain" description="PAS" evidence="16">
    <location>
        <begin position="217"/>
        <end position="287"/>
    </location>
</feature>
<dbReference type="GO" id="GO:0000155">
    <property type="term" value="F:phosphorelay sensor kinase activity"/>
    <property type="evidence" value="ECO:0007669"/>
    <property type="project" value="InterPro"/>
</dbReference>
<evidence type="ECO:0000256" key="1">
    <source>
        <dbReference type="ARBA" id="ARBA00000085"/>
    </source>
</evidence>
<dbReference type="Proteomes" id="UP000525298">
    <property type="component" value="Unassembled WGS sequence"/>
</dbReference>
<keyword evidence="3 9" id="KW-0597">Phosphoprotein</keyword>
<dbReference type="PROSITE" id="PS50112">
    <property type="entry name" value="PAS"/>
    <property type="match status" value="2"/>
</dbReference>
<dbReference type="SUPFAM" id="SSF52172">
    <property type="entry name" value="CheY-like"/>
    <property type="match status" value="1"/>
</dbReference>
<feature type="chain" id="PRO_5031389333" description="histidine kinase" evidence="13">
    <location>
        <begin position="26"/>
        <end position="738"/>
    </location>
</feature>
<dbReference type="SUPFAM" id="SSF47384">
    <property type="entry name" value="Homodimeric domain of signal transducing histidine kinase"/>
    <property type="match status" value="1"/>
</dbReference>
<dbReference type="PANTHER" id="PTHR43065:SF42">
    <property type="entry name" value="TWO-COMPONENT SENSOR PPRA"/>
    <property type="match status" value="1"/>
</dbReference>
<keyword evidence="8" id="KW-0902">Two-component regulatory system</keyword>
<dbReference type="InterPro" id="IPR003594">
    <property type="entry name" value="HATPase_dom"/>
</dbReference>
<dbReference type="InterPro" id="IPR001789">
    <property type="entry name" value="Sig_transdc_resp-reg_receiver"/>
</dbReference>
<name>A0A7W0C6D6_9BACT</name>
<evidence type="ECO:0000256" key="4">
    <source>
        <dbReference type="ARBA" id="ARBA00022679"/>
    </source>
</evidence>
<feature type="domain" description="PAS" evidence="16">
    <location>
        <begin position="92"/>
        <end position="166"/>
    </location>
</feature>
<dbReference type="Pfam" id="PF00072">
    <property type="entry name" value="Response_reg"/>
    <property type="match status" value="1"/>
</dbReference>
<evidence type="ECO:0000313" key="18">
    <source>
        <dbReference type="EMBL" id="MBA2879865.1"/>
    </source>
</evidence>
<sequence>MIKHFDRRIFPVCFLACFLPAAARAETTPFVTQTGTWLCQTGYAGWAGAGAALLVFVLACFLILLLRQQSRIRKMKAEINRQRKTADKAIRQQQSMEDILNHLNDYVFFHDLAGNFSEFNSAVRRDSDYSATELKQMNLKNLVRDFYTPEVDEYLQRVRKNGKDHGYMRLVNKDGKDLILEYTSTLIHKHGGKVAGVRGIARNVTKQHKTRKALKKSEKKYRTILNTIEDGYYEVDLAGHYRLLNRAILRMHNCTWEELKGQSYKKIIDEEDVQSVFETFNYVYRTGNPVKAFNWKTRRKDGSILHLEASVSLLYDNKGKPAGFRGITRDISERIQARRKTRQLEARLQQAQKMESIGTLAGGIAHDFNNVLFPIIGYTELALQDLPSQTSAAANLEKVLQAADRAKGLVRQILAFSRQSTEQDPEPVQVEPIIKETLKLLRNTIPASIEIHSDIPQDVGAVTIHPAQFHQVIMNLCTNAYHAMENQPTGKLEVHLRRVQVTAENTGFHAQLEAGTYICMTVADTGCGMSAEVMEKIFDPYFTTKSQDKGTGLGLSVSYGIAQNAGGIIITNSTPGKGSRFHVYLPAAKSRQDRQPDPKPGTSLPEGSERILLVDDEKRVLEVEQMTLEKLGYQVTAFSDSPEAFNAFKANPDRFDLVITDQSMPQISGIELARKIRQIRSHVPVILCSGYSEKITRETTLEDDIQAVLLKPIARQEMAGVIRKTLDSIKQIPVKEQK</sequence>
<evidence type="ECO:0000256" key="10">
    <source>
        <dbReference type="SAM" id="Coils"/>
    </source>
</evidence>
<dbReference type="Gene3D" id="3.30.450.20">
    <property type="entry name" value="PAS domain"/>
    <property type="match status" value="2"/>
</dbReference>
<dbReference type="Pfam" id="PF02518">
    <property type="entry name" value="HATPase_c"/>
    <property type="match status" value="1"/>
</dbReference>
<feature type="domain" description="Histidine kinase" evidence="14">
    <location>
        <begin position="363"/>
        <end position="589"/>
    </location>
</feature>
<keyword evidence="12" id="KW-0472">Membrane</keyword>
<feature type="coiled-coil region" evidence="10">
    <location>
        <begin position="65"/>
        <end position="92"/>
    </location>
</feature>
<dbReference type="CDD" id="cd00130">
    <property type="entry name" value="PAS"/>
    <property type="match status" value="2"/>
</dbReference>
<evidence type="ECO:0000256" key="11">
    <source>
        <dbReference type="SAM" id="MobiDB-lite"/>
    </source>
</evidence>
<reference evidence="18 19" key="1">
    <citation type="submission" date="2020-07" db="EMBL/GenBank/DDBJ databases">
        <title>Genomic Encyclopedia of Type Strains, Phase IV (KMG-IV): sequencing the most valuable type-strain genomes for metagenomic binning, comparative biology and taxonomic classification.</title>
        <authorList>
            <person name="Goeker M."/>
        </authorList>
    </citation>
    <scope>NUCLEOTIDE SEQUENCE [LARGE SCALE GENOMIC DNA]</scope>
    <source>
        <strain evidence="18 19">DSM 17721</strain>
    </source>
</reference>
<keyword evidence="4" id="KW-0808">Transferase</keyword>
<dbReference type="NCBIfam" id="TIGR00229">
    <property type="entry name" value="sensory_box"/>
    <property type="match status" value="2"/>
</dbReference>
<evidence type="ECO:0000256" key="5">
    <source>
        <dbReference type="ARBA" id="ARBA00022741"/>
    </source>
</evidence>
<dbReference type="InterPro" id="IPR013767">
    <property type="entry name" value="PAS_fold"/>
</dbReference>
<gene>
    <name evidence="18" type="ORF">HNR65_000172</name>
</gene>
<evidence type="ECO:0000256" key="6">
    <source>
        <dbReference type="ARBA" id="ARBA00022777"/>
    </source>
</evidence>
<dbReference type="PROSITE" id="PS50113">
    <property type="entry name" value="PAC"/>
    <property type="match status" value="2"/>
</dbReference>
<accession>A0A7W0C6D6</accession>
<feature type="transmembrane region" description="Helical" evidence="12">
    <location>
        <begin position="44"/>
        <end position="66"/>
    </location>
</feature>
<dbReference type="InterPro" id="IPR000014">
    <property type="entry name" value="PAS"/>
</dbReference>
<evidence type="ECO:0000259" key="15">
    <source>
        <dbReference type="PROSITE" id="PS50110"/>
    </source>
</evidence>
<organism evidence="18 19">
    <name type="scientific">Desulfosalsimonas propionicica</name>
    <dbReference type="NCBI Taxonomy" id="332175"/>
    <lineage>
        <taxon>Bacteria</taxon>
        <taxon>Pseudomonadati</taxon>
        <taxon>Thermodesulfobacteriota</taxon>
        <taxon>Desulfobacteria</taxon>
        <taxon>Desulfobacterales</taxon>
        <taxon>Desulfosalsimonadaceae</taxon>
        <taxon>Desulfosalsimonas</taxon>
    </lineage>
</organism>
<comment type="caution">
    <text evidence="18">The sequence shown here is derived from an EMBL/GenBank/DDBJ whole genome shotgun (WGS) entry which is preliminary data.</text>
</comment>
<dbReference type="InterPro" id="IPR035965">
    <property type="entry name" value="PAS-like_dom_sf"/>
</dbReference>
<keyword evidence="13" id="KW-0732">Signal</keyword>
<feature type="region of interest" description="Disordered" evidence="11">
    <location>
        <begin position="587"/>
        <end position="609"/>
    </location>
</feature>
<dbReference type="InterPro" id="IPR036097">
    <property type="entry name" value="HisK_dim/P_sf"/>
</dbReference>
<dbReference type="CDD" id="cd00156">
    <property type="entry name" value="REC"/>
    <property type="match status" value="1"/>
</dbReference>
<dbReference type="CDD" id="cd00082">
    <property type="entry name" value="HisKA"/>
    <property type="match status" value="1"/>
</dbReference>
<dbReference type="SUPFAM" id="SSF55874">
    <property type="entry name" value="ATPase domain of HSP90 chaperone/DNA topoisomerase II/histidine kinase"/>
    <property type="match status" value="1"/>
</dbReference>
<evidence type="ECO:0000259" key="16">
    <source>
        <dbReference type="PROSITE" id="PS50112"/>
    </source>
</evidence>
<dbReference type="PROSITE" id="PS50109">
    <property type="entry name" value="HIS_KIN"/>
    <property type="match status" value="1"/>
</dbReference>
<dbReference type="SMART" id="SM00086">
    <property type="entry name" value="PAC"/>
    <property type="match status" value="2"/>
</dbReference>
<dbReference type="PRINTS" id="PR00344">
    <property type="entry name" value="BCTRLSENSOR"/>
</dbReference>
<evidence type="ECO:0000256" key="12">
    <source>
        <dbReference type="SAM" id="Phobius"/>
    </source>
</evidence>
<dbReference type="InterPro" id="IPR011006">
    <property type="entry name" value="CheY-like_superfamily"/>
</dbReference>
<dbReference type="Gene3D" id="3.40.50.2300">
    <property type="match status" value="1"/>
</dbReference>
<keyword evidence="10" id="KW-0175">Coiled coil</keyword>
<evidence type="ECO:0000256" key="9">
    <source>
        <dbReference type="PROSITE-ProRule" id="PRU00169"/>
    </source>
</evidence>
<feature type="domain" description="PAC" evidence="17">
    <location>
        <begin position="164"/>
        <end position="216"/>
    </location>
</feature>
<evidence type="ECO:0000256" key="3">
    <source>
        <dbReference type="ARBA" id="ARBA00022553"/>
    </source>
</evidence>
<dbReference type="Pfam" id="PF00512">
    <property type="entry name" value="HisKA"/>
    <property type="match status" value="1"/>
</dbReference>
<dbReference type="AlphaFoldDB" id="A0A7W0C6D6"/>
<dbReference type="SMART" id="SM00448">
    <property type="entry name" value="REC"/>
    <property type="match status" value="1"/>
</dbReference>
<dbReference type="SUPFAM" id="SSF55785">
    <property type="entry name" value="PYP-like sensor domain (PAS domain)"/>
    <property type="match status" value="2"/>
</dbReference>
<dbReference type="GO" id="GO:0006355">
    <property type="term" value="P:regulation of DNA-templated transcription"/>
    <property type="evidence" value="ECO:0007669"/>
    <property type="project" value="InterPro"/>
</dbReference>
<evidence type="ECO:0000256" key="13">
    <source>
        <dbReference type="SAM" id="SignalP"/>
    </source>
</evidence>
<dbReference type="Gene3D" id="3.30.565.10">
    <property type="entry name" value="Histidine kinase-like ATPase, C-terminal domain"/>
    <property type="match status" value="1"/>
</dbReference>
<keyword evidence="6" id="KW-0418">Kinase</keyword>
<dbReference type="EC" id="2.7.13.3" evidence="2"/>
<evidence type="ECO:0000259" key="14">
    <source>
        <dbReference type="PROSITE" id="PS50109"/>
    </source>
</evidence>
<keyword evidence="5" id="KW-0547">Nucleotide-binding</keyword>
<dbReference type="Pfam" id="PF13426">
    <property type="entry name" value="PAS_9"/>
    <property type="match status" value="1"/>
</dbReference>
<evidence type="ECO:0000256" key="2">
    <source>
        <dbReference type="ARBA" id="ARBA00012438"/>
    </source>
</evidence>
<evidence type="ECO:0000256" key="7">
    <source>
        <dbReference type="ARBA" id="ARBA00022840"/>
    </source>
</evidence>
<dbReference type="PROSITE" id="PS50110">
    <property type="entry name" value="RESPONSE_REGULATORY"/>
    <property type="match status" value="1"/>
</dbReference>